<dbReference type="EMBL" id="CP086354">
    <property type="protein sequence ID" value="UNI14868.1"/>
    <property type="molecule type" value="Genomic_DNA"/>
</dbReference>
<dbReference type="InterPro" id="IPR052945">
    <property type="entry name" value="Mitotic_Regulator"/>
</dbReference>
<feature type="compositionally biased region" description="Basic residues" evidence="1">
    <location>
        <begin position="98"/>
        <end position="109"/>
    </location>
</feature>
<dbReference type="SMART" id="SM00671">
    <property type="entry name" value="SEL1"/>
    <property type="match status" value="2"/>
</dbReference>
<dbReference type="RefSeq" id="XP_047838349.1">
    <property type="nucleotide sequence ID" value="XM_047982385.1"/>
</dbReference>
<evidence type="ECO:0000256" key="1">
    <source>
        <dbReference type="SAM" id="MobiDB-lite"/>
    </source>
</evidence>
<dbReference type="GeneID" id="72063415"/>
<evidence type="ECO:0000313" key="3">
    <source>
        <dbReference type="Proteomes" id="UP000829364"/>
    </source>
</evidence>
<dbReference type="SUPFAM" id="SSF81901">
    <property type="entry name" value="HCP-like"/>
    <property type="match status" value="1"/>
</dbReference>
<dbReference type="Gene3D" id="1.25.40.10">
    <property type="entry name" value="Tetratricopeptide repeat domain"/>
    <property type="match status" value="1"/>
</dbReference>
<dbReference type="PANTHER" id="PTHR43628:SF1">
    <property type="entry name" value="CHITIN SYNTHASE REGULATORY FACTOR 2-RELATED"/>
    <property type="match status" value="1"/>
</dbReference>
<dbReference type="Proteomes" id="UP000829364">
    <property type="component" value="Chromosome 1"/>
</dbReference>
<protein>
    <submittedName>
        <fullName evidence="2">Uncharacterized protein</fullName>
    </submittedName>
</protein>
<dbReference type="GO" id="GO:0010972">
    <property type="term" value="P:negative regulation of G2/M transition of mitotic cell cycle"/>
    <property type="evidence" value="ECO:0007669"/>
    <property type="project" value="TreeGrafter"/>
</dbReference>
<dbReference type="InterPro" id="IPR006597">
    <property type="entry name" value="Sel1-like"/>
</dbReference>
<feature type="compositionally biased region" description="Basic and acidic residues" evidence="1">
    <location>
        <begin position="1"/>
        <end position="14"/>
    </location>
</feature>
<organism evidence="2 3">
    <name type="scientific">Purpureocillium takamizusanense</name>
    <dbReference type="NCBI Taxonomy" id="2060973"/>
    <lineage>
        <taxon>Eukaryota</taxon>
        <taxon>Fungi</taxon>
        <taxon>Dikarya</taxon>
        <taxon>Ascomycota</taxon>
        <taxon>Pezizomycotina</taxon>
        <taxon>Sordariomycetes</taxon>
        <taxon>Hypocreomycetidae</taxon>
        <taxon>Hypocreales</taxon>
        <taxon>Ophiocordycipitaceae</taxon>
        <taxon>Purpureocillium</taxon>
    </lineage>
</organism>
<gene>
    <name evidence="2" type="ORF">JDV02_001452</name>
</gene>
<dbReference type="PANTHER" id="PTHR43628">
    <property type="entry name" value="ACTIVATOR OF C KINASE PROTEIN 1-RELATED"/>
    <property type="match status" value="1"/>
</dbReference>
<dbReference type="Pfam" id="PF08238">
    <property type="entry name" value="Sel1"/>
    <property type="match status" value="2"/>
</dbReference>
<reference evidence="2" key="1">
    <citation type="submission" date="2021-11" db="EMBL/GenBank/DDBJ databases">
        <title>Purpureocillium_takamizusanense_genome.</title>
        <authorList>
            <person name="Nguyen N.-H."/>
        </authorList>
    </citation>
    <scope>NUCLEOTIDE SEQUENCE</scope>
    <source>
        <strain evidence="2">PT3</strain>
    </source>
</reference>
<accession>A0A9Q8V6M3</accession>
<keyword evidence="3" id="KW-1185">Reference proteome</keyword>
<dbReference type="InterPro" id="IPR011990">
    <property type="entry name" value="TPR-like_helical_dom_sf"/>
</dbReference>
<feature type="compositionally biased region" description="Basic and acidic residues" evidence="1">
    <location>
        <begin position="127"/>
        <end position="143"/>
    </location>
</feature>
<dbReference type="GO" id="GO:0032153">
    <property type="term" value="C:cell division site"/>
    <property type="evidence" value="ECO:0007669"/>
    <property type="project" value="TreeGrafter"/>
</dbReference>
<feature type="region of interest" description="Disordered" evidence="1">
    <location>
        <begin position="1"/>
        <end position="29"/>
    </location>
</feature>
<proteinExistence type="predicted"/>
<feature type="compositionally biased region" description="Low complexity" evidence="1">
    <location>
        <begin position="83"/>
        <end position="95"/>
    </location>
</feature>
<dbReference type="OrthoDB" id="2148946at2759"/>
<evidence type="ECO:0000313" key="2">
    <source>
        <dbReference type="EMBL" id="UNI14868.1"/>
    </source>
</evidence>
<name>A0A9Q8V6M3_9HYPO</name>
<feature type="region of interest" description="Disordered" evidence="1">
    <location>
        <begin position="44"/>
        <end position="166"/>
    </location>
</feature>
<dbReference type="AlphaFoldDB" id="A0A9Q8V6M3"/>
<sequence length="328" mass="35123">MGLRDLIKKKDDLAGKPQAEGAVHGLGGPEFTFIRTDTVSQELLYPPGDGANDTSYLSAPVAASPTSGRSPRRSLDVFHRSRSASVSSQASHQSSPTTKRRLSHRLHLKRQPESSENVPTNLPDIAADPKDTEGAESQWEKRATILAGQNELARSRPASPGPEARMADMSLGTRQRGRSVSSKQIDQDIQEAIQLHESGHLEKSTVLFARLADPQGANNPLSQVLYGLALRHGWGCEPDPQGAVRYLSAAASNSAAVEQMALQAGLKKGGAAKGELVLAIFELANCFRHGWGIPKDPIAAKQYYETAANLGDTGERCQVFVWGSGGLS</sequence>